<dbReference type="RefSeq" id="WP_110397513.1">
    <property type="nucleotide sequence ID" value="NZ_JBHUHB010000001.1"/>
</dbReference>
<evidence type="ECO:0000313" key="2">
    <source>
        <dbReference type="EMBL" id="PXW80828.1"/>
    </source>
</evidence>
<accession>A0A2V3VJ65</accession>
<dbReference type="Gene3D" id="3.10.180.10">
    <property type="entry name" value="2,3-Dihydroxybiphenyl 1,2-Dioxygenase, domain 1"/>
    <property type="match status" value="1"/>
</dbReference>
<dbReference type="InterPro" id="IPR004360">
    <property type="entry name" value="Glyas_Fos-R_dOase_dom"/>
</dbReference>
<dbReference type="InterPro" id="IPR029068">
    <property type="entry name" value="Glyas_Bleomycin-R_OHBP_Dase"/>
</dbReference>
<comment type="caution">
    <text evidence="2">The sequence shown here is derived from an EMBL/GenBank/DDBJ whole genome shotgun (WGS) entry which is preliminary data.</text>
</comment>
<evidence type="ECO:0000313" key="3">
    <source>
        <dbReference type="Proteomes" id="UP000247978"/>
    </source>
</evidence>
<dbReference type="EMBL" id="QJJQ01000025">
    <property type="protein sequence ID" value="PXW80828.1"/>
    <property type="molecule type" value="Genomic_DNA"/>
</dbReference>
<name>A0A2V3VJ65_9BACI</name>
<organism evidence="2 3">
    <name type="scientific">Pseudogracilibacillus auburnensis</name>
    <dbReference type="NCBI Taxonomy" id="1494959"/>
    <lineage>
        <taxon>Bacteria</taxon>
        <taxon>Bacillati</taxon>
        <taxon>Bacillota</taxon>
        <taxon>Bacilli</taxon>
        <taxon>Bacillales</taxon>
        <taxon>Bacillaceae</taxon>
        <taxon>Pseudogracilibacillus</taxon>
    </lineage>
</organism>
<keyword evidence="2" id="KW-0560">Oxidoreductase</keyword>
<keyword evidence="3" id="KW-1185">Reference proteome</keyword>
<gene>
    <name evidence="2" type="ORF">DFR56_1252</name>
</gene>
<dbReference type="OrthoDB" id="2608626at2"/>
<dbReference type="Pfam" id="PF00903">
    <property type="entry name" value="Glyoxalase"/>
    <property type="match status" value="1"/>
</dbReference>
<reference evidence="2 3" key="1">
    <citation type="submission" date="2018-05" db="EMBL/GenBank/DDBJ databases">
        <title>Genomic Encyclopedia of Type Strains, Phase IV (KMG-IV): sequencing the most valuable type-strain genomes for metagenomic binning, comparative biology and taxonomic classification.</title>
        <authorList>
            <person name="Goeker M."/>
        </authorList>
    </citation>
    <scope>NUCLEOTIDE SEQUENCE [LARGE SCALE GENOMIC DNA]</scope>
    <source>
        <strain evidence="2 3">DSM 28556</strain>
    </source>
</reference>
<keyword evidence="2" id="KW-0223">Dioxygenase</keyword>
<evidence type="ECO:0000259" key="1">
    <source>
        <dbReference type="PROSITE" id="PS51819"/>
    </source>
</evidence>
<dbReference type="GO" id="GO:0051213">
    <property type="term" value="F:dioxygenase activity"/>
    <property type="evidence" value="ECO:0007669"/>
    <property type="project" value="UniProtKB-KW"/>
</dbReference>
<dbReference type="CDD" id="cd06587">
    <property type="entry name" value="VOC"/>
    <property type="match status" value="1"/>
</dbReference>
<dbReference type="InterPro" id="IPR037523">
    <property type="entry name" value="VOC_core"/>
</dbReference>
<sequence length="124" mass="14290">MDKSLLDGVGVFVPVSDLAASTKWYREMFGFELLHQDEPEANVFIMGNRIVTFCLVKSNEIEQPTFPRNNYSVEHYFNFHTTDVDKAHQYFIDKGANVSKIHQYDGLRGFNLYDLDENEFGVVG</sequence>
<feature type="domain" description="VOC" evidence="1">
    <location>
        <begin position="5"/>
        <end position="124"/>
    </location>
</feature>
<dbReference type="SUPFAM" id="SSF54593">
    <property type="entry name" value="Glyoxalase/Bleomycin resistance protein/Dihydroxybiphenyl dioxygenase"/>
    <property type="match status" value="1"/>
</dbReference>
<protein>
    <submittedName>
        <fullName evidence="2">Glyoxalase/bleomycin resistance protein/dioxygenase superfamily protein</fullName>
    </submittedName>
</protein>
<dbReference type="PROSITE" id="PS51819">
    <property type="entry name" value="VOC"/>
    <property type="match status" value="1"/>
</dbReference>
<dbReference type="AlphaFoldDB" id="A0A2V3VJ65"/>
<proteinExistence type="predicted"/>
<dbReference type="Proteomes" id="UP000247978">
    <property type="component" value="Unassembled WGS sequence"/>
</dbReference>